<keyword evidence="4" id="KW-0963">Cytoplasm</keyword>
<evidence type="ECO:0000313" key="18">
    <source>
        <dbReference type="Proteomes" id="UP000031631"/>
    </source>
</evidence>
<evidence type="ECO:0000256" key="14">
    <source>
        <dbReference type="PROSITE-ProRule" id="PRU01091"/>
    </source>
</evidence>
<evidence type="ECO:0000256" key="2">
    <source>
        <dbReference type="ARBA" id="ARBA00013332"/>
    </source>
</evidence>
<keyword evidence="18" id="KW-1185">Reference proteome</keyword>
<evidence type="ECO:0000256" key="5">
    <source>
        <dbReference type="ARBA" id="ARBA00022553"/>
    </source>
</evidence>
<dbReference type="SMART" id="SM00448">
    <property type="entry name" value="REC"/>
    <property type="match status" value="1"/>
</dbReference>
<evidence type="ECO:0000256" key="13">
    <source>
        <dbReference type="PROSITE-ProRule" id="PRU00169"/>
    </source>
</evidence>
<dbReference type="OrthoDB" id="9802426at2"/>
<dbReference type="Gene3D" id="1.10.10.10">
    <property type="entry name" value="Winged helix-like DNA-binding domain superfamily/Winged helix DNA-binding domain"/>
    <property type="match status" value="1"/>
</dbReference>
<keyword evidence="3" id="KW-0813">Transport</keyword>
<dbReference type="Gene3D" id="6.10.250.690">
    <property type="match status" value="1"/>
</dbReference>
<evidence type="ECO:0000259" key="15">
    <source>
        <dbReference type="PROSITE" id="PS50110"/>
    </source>
</evidence>
<evidence type="ECO:0000313" key="17">
    <source>
        <dbReference type="EMBL" id="BAO45415.1"/>
    </source>
</evidence>
<keyword evidence="5 13" id="KW-0597">Phosphoprotein</keyword>
<dbReference type="PANTHER" id="PTHR48111:SF40">
    <property type="entry name" value="PHOSPHATE REGULON TRANSCRIPTIONAL REGULATORY PROTEIN PHOB"/>
    <property type="match status" value="1"/>
</dbReference>
<evidence type="ECO:0000256" key="1">
    <source>
        <dbReference type="ARBA" id="ARBA00004496"/>
    </source>
</evidence>
<evidence type="ECO:0000259" key="16">
    <source>
        <dbReference type="PROSITE" id="PS51755"/>
    </source>
</evidence>
<keyword evidence="6" id="KW-0592">Phosphate transport</keyword>
<sequence>MPVILLVEDESPIRDMVRFALSRAGMEMLDAEDVAYAEQVLQQRRPDLILLDWMLPDENGIGLLRRLRKDTERKDIPVIMLTAMAEEEQKIKGLEVGADDYITKPFSPPELVARIKAVLRRAIGADATGILRIGNLSLNTLTHSVKCRDRTIELGPTEYRLLEFLLSHPNRVYRRAQLLDYVWVDADAPEERTVDVSVRRLRKVLDPAGCEGLIKTVRGAGYSLSGKEDSA</sequence>
<proteinExistence type="predicted"/>
<evidence type="ECO:0000256" key="8">
    <source>
        <dbReference type="ARBA" id="ARBA00023015"/>
    </source>
</evidence>
<dbReference type="InterPro" id="IPR011879">
    <property type="entry name" value="Sig_transdc_resp-reg_PhoB"/>
</dbReference>
<dbReference type="CDD" id="cd00383">
    <property type="entry name" value="trans_reg_C"/>
    <property type="match status" value="1"/>
</dbReference>
<dbReference type="InterPro" id="IPR016032">
    <property type="entry name" value="Sig_transdc_resp-reg_C-effctor"/>
</dbReference>
<accession>A0A7U6JKK7</accession>
<dbReference type="InterPro" id="IPR036388">
    <property type="entry name" value="WH-like_DNA-bd_sf"/>
</dbReference>
<dbReference type="AlphaFoldDB" id="A0A7U6JKK7"/>
<evidence type="ECO:0000256" key="11">
    <source>
        <dbReference type="ARBA" id="ARBA00023163"/>
    </source>
</evidence>
<comment type="function">
    <text evidence="12">This protein is a positive regulator for the phosphate regulon. Transcription of this operon is positively regulated by PhoB and PhoR when phosphate is limited.</text>
</comment>
<dbReference type="PROSITE" id="PS51755">
    <property type="entry name" value="OMPR_PHOB"/>
    <property type="match status" value="1"/>
</dbReference>
<organism evidence="17 18">
    <name type="scientific">Thiolapillus brandeum</name>
    <dbReference type="NCBI Taxonomy" id="1076588"/>
    <lineage>
        <taxon>Bacteria</taxon>
        <taxon>Pseudomonadati</taxon>
        <taxon>Pseudomonadota</taxon>
        <taxon>Gammaproteobacteria</taxon>
        <taxon>Chromatiales</taxon>
        <taxon>Sedimenticolaceae</taxon>
        <taxon>Thiolapillus</taxon>
    </lineage>
</organism>
<dbReference type="PROSITE" id="PS50110">
    <property type="entry name" value="RESPONSE_REGULATORY"/>
    <property type="match status" value="1"/>
</dbReference>
<feature type="domain" description="Response regulatory" evidence="15">
    <location>
        <begin position="3"/>
        <end position="119"/>
    </location>
</feature>
<dbReference type="RefSeq" id="WP_041069030.1">
    <property type="nucleotide sequence ID" value="NZ_AP012273.1"/>
</dbReference>
<dbReference type="KEGG" id="tbn:TBH_C2507"/>
<keyword evidence="9 14" id="KW-0238">DNA-binding</keyword>
<evidence type="ECO:0000256" key="7">
    <source>
        <dbReference type="ARBA" id="ARBA00023012"/>
    </source>
</evidence>
<dbReference type="InterPro" id="IPR001789">
    <property type="entry name" value="Sig_transdc_resp-reg_receiver"/>
</dbReference>
<evidence type="ECO:0000256" key="10">
    <source>
        <dbReference type="ARBA" id="ARBA00023159"/>
    </source>
</evidence>
<dbReference type="FunFam" id="3.40.50.2300:FF:000001">
    <property type="entry name" value="DNA-binding response regulator PhoB"/>
    <property type="match status" value="1"/>
</dbReference>
<keyword evidence="7" id="KW-0902">Two-component regulatory system</keyword>
<dbReference type="GO" id="GO:0005829">
    <property type="term" value="C:cytosol"/>
    <property type="evidence" value="ECO:0007669"/>
    <property type="project" value="TreeGrafter"/>
</dbReference>
<feature type="domain" description="OmpR/PhoB-type" evidence="16">
    <location>
        <begin position="128"/>
        <end position="226"/>
    </location>
</feature>
<feature type="DNA-binding region" description="OmpR/PhoB-type" evidence="14">
    <location>
        <begin position="128"/>
        <end position="226"/>
    </location>
</feature>
<dbReference type="SUPFAM" id="SSF52172">
    <property type="entry name" value="CheY-like"/>
    <property type="match status" value="1"/>
</dbReference>
<dbReference type="CDD" id="cd17618">
    <property type="entry name" value="REC_OmpR_PhoB"/>
    <property type="match status" value="1"/>
</dbReference>
<evidence type="ECO:0000256" key="9">
    <source>
        <dbReference type="ARBA" id="ARBA00023125"/>
    </source>
</evidence>
<dbReference type="Gene3D" id="3.40.50.2300">
    <property type="match status" value="1"/>
</dbReference>
<keyword evidence="10" id="KW-0010">Activator</keyword>
<protein>
    <recommendedName>
        <fullName evidence="2">Phosphate regulon transcriptional regulatory protein PhoB</fullName>
    </recommendedName>
</protein>
<dbReference type="SMART" id="SM00862">
    <property type="entry name" value="Trans_reg_C"/>
    <property type="match status" value="1"/>
</dbReference>
<dbReference type="InterPro" id="IPR011006">
    <property type="entry name" value="CheY-like_superfamily"/>
</dbReference>
<keyword evidence="8" id="KW-0805">Transcription regulation</keyword>
<keyword evidence="11" id="KW-0804">Transcription</keyword>
<dbReference type="GO" id="GO:0000156">
    <property type="term" value="F:phosphorelay response regulator activity"/>
    <property type="evidence" value="ECO:0007669"/>
    <property type="project" value="InterPro"/>
</dbReference>
<dbReference type="GO" id="GO:0032993">
    <property type="term" value="C:protein-DNA complex"/>
    <property type="evidence" value="ECO:0007669"/>
    <property type="project" value="TreeGrafter"/>
</dbReference>
<name>A0A7U6JKK7_9GAMM</name>
<dbReference type="GO" id="GO:0006817">
    <property type="term" value="P:phosphate ion transport"/>
    <property type="evidence" value="ECO:0007669"/>
    <property type="project" value="UniProtKB-KW"/>
</dbReference>
<dbReference type="EMBL" id="AP012273">
    <property type="protein sequence ID" value="BAO45415.1"/>
    <property type="molecule type" value="Genomic_DNA"/>
</dbReference>
<dbReference type="NCBIfam" id="TIGR02154">
    <property type="entry name" value="PhoB"/>
    <property type="match status" value="1"/>
</dbReference>
<evidence type="ECO:0000256" key="6">
    <source>
        <dbReference type="ARBA" id="ARBA00022592"/>
    </source>
</evidence>
<dbReference type="GO" id="GO:0000976">
    <property type="term" value="F:transcription cis-regulatory region binding"/>
    <property type="evidence" value="ECO:0007669"/>
    <property type="project" value="TreeGrafter"/>
</dbReference>
<dbReference type="InterPro" id="IPR039420">
    <property type="entry name" value="WalR-like"/>
</dbReference>
<dbReference type="Proteomes" id="UP000031631">
    <property type="component" value="Chromosome"/>
</dbReference>
<comment type="subcellular location">
    <subcellularLocation>
        <location evidence="1">Cytoplasm</location>
    </subcellularLocation>
</comment>
<dbReference type="GO" id="GO:0006355">
    <property type="term" value="P:regulation of DNA-templated transcription"/>
    <property type="evidence" value="ECO:0007669"/>
    <property type="project" value="InterPro"/>
</dbReference>
<dbReference type="SUPFAM" id="SSF46894">
    <property type="entry name" value="C-terminal effector domain of the bipartite response regulators"/>
    <property type="match status" value="1"/>
</dbReference>
<evidence type="ECO:0000256" key="3">
    <source>
        <dbReference type="ARBA" id="ARBA00022448"/>
    </source>
</evidence>
<reference evidence="17 18" key="1">
    <citation type="journal article" date="2014" name="PLoS ONE">
        <title>Physiological and genomic features of a novel sulfur-oxidizing gammaproteobacterium belonging to a previously uncultivated symbiotic lineage isolated from a hydrothermal vent.</title>
        <authorList>
            <person name="Nunoura T."/>
            <person name="Takaki Y."/>
            <person name="Kazama H."/>
            <person name="Kakuta J."/>
            <person name="Shimamura S."/>
            <person name="Makita H."/>
            <person name="Hirai M."/>
            <person name="Miyazaki M."/>
            <person name="Takai K."/>
        </authorList>
    </citation>
    <scope>NUCLEOTIDE SEQUENCE [LARGE SCALE GENOMIC DNA]</scope>
    <source>
        <strain evidence="17 18">Hiromi1</strain>
    </source>
</reference>
<evidence type="ECO:0000256" key="4">
    <source>
        <dbReference type="ARBA" id="ARBA00022490"/>
    </source>
</evidence>
<feature type="modified residue" description="4-aspartylphosphate" evidence="13">
    <location>
        <position position="52"/>
    </location>
</feature>
<dbReference type="Pfam" id="PF00486">
    <property type="entry name" value="Trans_reg_C"/>
    <property type="match status" value="1"/>
</dbReference>
<gene>
    <name evidence="17" type="ORF">TBH_C2507</name>
</gene>
<dbReference type="Pfam" id="PF00072">
    <property type="entry name" value="Response_reg"/>
    <property type="match status" value="1"/>
</dbReference>
<evidence type="ECO:0000256" key="12">
    <source>
        <dbReference type="ARBA" id="ARBA00024735"/>
    </source>
</evidence>
<dbReference type="PANTHER" id="PTHR48111">
    <property type="entry name" value="REGULATOR OF RPOS"/>
    <property type="match status" value="1"/>
</dbReference>
<dbReference type="InterPro" id="IPR001867">
    <property type="entry name" value="OmpR/PhoB-type_DNA-bd"/>
</dbReference>